<dbReference type="EMBL" id="BNCP01000025">
    <property type="protein sequence ID" value="GIL82794.1"/>
    <property type="molecule type" value="Genomic_DNA"/>
</dbReference>
<protein>
    <submittedName>
        <fullName evidence="2">Uncharacterized protein</fullName>
    </submittedName>
</protein>
<evidence type="ECO:0000313" key="2">
    <source>
        <dbReference type="EMBL" id="GIL82794.1"/>
    </source>
</evidence>
<sequence length="410" mass="42136">MAFARLTGCRGGTGKRPASVACETSGDRDRKRAKDCAHNGQVAAPTVTAPAASVAKRPFNDYEESAMQDTTMGGHAAVTIELGDGEDRGNRVLQSSDLENSVAIISGALRWRSPVKPYKMPRLQGPRLPTAVHSIVNVGPDTDHDDGNYPGQQLAHQQRRPAGCNGCTPQAQQLQVQQGPGPAKMQPHSTQPEWGRLFSALSLGGPARGSQRTDPVWAAATSNRTGGGGRGIGGFDRSVVNSKPGLDPLKGYARTGNESCCVSRVTDSQHTSPSRHSPGDADWSCGLTHQVGSSNAVSAGASVSKAIGAGVGAEAMDADIAIPDAGLTSALVSAPGAAPRVPGAAAPAPWNLPKPGMPFEAMVEAKPAKAVAEQGLGPCATRTGSVCGLRGSFLAQEAYRLLAASGSSRN</sequence>
<comment type="caution">
    <text evidence="2">The sequence shown here is derived from an EMBL/GenBank/DDBJ whole genome shotgun (WGS) entry which is preliminary data.</text>
</comment>
<dbReference type="Proteomes" id="UP000747110">
    <property type="component" value="Unassembled WGS sequence"/>
</dbReference>
<keyword evidence="4" id="KW-1185">Reference proteome</keyword>
<evidence type="ECO:0000256" key="1">
    <source>
        <dbReference type="SAM" id="MobiDB-lite"/>
    </source>
</evidence>
<dbReference type="Proteomes" id="UP000722791">
    <property type="component" value="Unassembled WGS sequence"/>
</dbReference>
<proteinExistence type="predicted"/>
<dbReference type="EMBL" id="BNCQ01000014">
    <property type="protein sequence ID" value="GIM03625.1"/>
    <property type="molecule type" value="Genomic_DNA"/>
</dbReference>
<evidence type="ECO:0000313" key="4">
    <source>
        <dbReference type="Proteomes" id="UP000747110"/>
    </source>
</evidence>
<gene>
    <name evidence="2" type="ORF">Vretifemale_11719</name>
    <name evidence="3" type="ORF">Vretimale_8347</name>
</gene>
<accession>A0A8J4CMI4</accession>
<evidence type="ECO:0000313" key="3">
    <source>
        <dbReference type="EMBL" id="GIM03625.1"/>
    </source>
</evidence>
<organism evidence="2 4">
    <name type="scientific">Volvox reticuliferus</name>
    <dbReference type="NCBI Taxonomy" id="1737510"/>
    <lineage>
        <taxon>Eukaryota</taxon>
        <taxon>Viridiplantae</taxon>
        <taxon>Chlorophyta</taxon>
        <taxon>core chlorophytes</taxon>
        <taxon>Chlorophyceae</taxon>
        <taxon>CS clade</taxon>
        <taxon>Chlamydomonadales</taxon>
        <taxon>Volvocaceae</taxon>
        <taxon>Volvox</taxon>
    </lineage>
</organism>
<reference evidence="2" key="1">
    <citation type="journal article" date="2021" name="Proc. Natl. Acad. Sci. U.S.A.">
        <title>Three genomes in the algal genus Volvox reveal the fate of a haploid sex-determining region after a transition to homothallism.</title>
        <authorList>
            <person name="Yamamoto K."/>
            <person name="Hamaji T."/>
            <person name="Kawai-Toyooka H."/>
            <person name="Matsuzaki R."/>
            <person name="Takahashi F."/>
            <person name="Nishimura Y."/>
            <person name="Kawachi M."/>
            <person name="Noguchi H."/>
            <person name="Minakuchi Y."/>
            <person name="Umen J.G."/>
            <person name="Toyoda A."/>
            <person name="Nozaki H."/>
        </authorList>
    </citation>
    <scope>NUCLEOTIDE SEQUENCE</scope>
    <source>
        <strain evidence="3">NIES-3785</strain>
        <strain evidence="2">NIES-3786</strain>
    </source>
</reference>
<name>A0A8J4CMI4_9CHLO</name>
<dbReference type="OrthoDB" id="551540at2759"/>
<feature type="compositionally biased region" description="Polar residues" evidence="1">
    <location>
        <begin position="264"/>
        <end position="275"/>
    </location>
</feature>
<feature type="region of interest" description="Disordered" evidence="1">
    <location>
        <begin position="1"/>
        <end position="33"/>
    </location>
</feature>
<feature type="region of interest" description="Disordered" evidence="1">
    <location>
        <begin position="264"/>
        <end position="283"/>
    </location>
</feature>
<dbReference type="AlphaFoldDB" id="A0A8J4CMI4"/>